<keyword evidence="6 15" id="KW-0479">Metal-binding</keyword>
<evidence type="ECO:0000313" key="18">
    <source>
        <dbReference type="Proteomes" id="UP000015104"/>
    </source>
</evidence>
<dbReference type="Gene3D" id="1.10.510.10">
    <property type="entry name" value="Transferase(Phosphotransferase) domain 1"/>
    <property type="match status" value="1"/>
</dbReference>
<keyword evidence="7" id="KW-0732">Signal</keyword>
<dbReference type="EC" id="2.7.11.30" evidence="15"/>
<accession>T1JVQ4</accession>
<dbReference type="InterPro" id="IPR000719">
    <property type="entry name" value="Prot_kinase_dom"/>
</dbReference>
<dbReference type="EnsemblMetazoa" id="tetur02g05430.1">
    <property type="protein sequence ID" value="tetur02g05430.1"/>
    <property type="gene ID" value="tetur02g05430"/>
</dbReference>
<keyword evidence="9 15" id="KW-0418">Kinase</keyword>
<dbReference type="HOGENOM" id="CLU_000288_8_4_1"/>
<comment type="subcellular location">
    <subcellularLocation>
        <location evidence="1 15">Membrane</location>
        <topology evidence="1 15">Single-pass type I membrane protein</topology>
    </subcellularLocation>
</comment>
<dbReference type="AlphaFoldDB" id="T1JVQ4"/>
<dbReference type="OrthoDB" id="547665at2759"/>
<comment type="similarity">
    <text evidence="2 15">Belongs to the protein kinase superfamily. TKL Ser/Thr protein kinase family. TGFB receptor subfamily.</text>
</comment>
<dbReference type="PANTHER" id="PTHR23255">
    <property type="entry name" value="TRANSFORMING GROWTH FACTOR-BETA RECEPTOR TYPE I AND II"/>
    <property type="match status" value="1"/>
</dbReference>
<dbReference type="GO" id="GO:0071363">
    <property type="term" value="P:cellular response to growth factor stimulus"/>
    <property type="evidence" value="ECO:0007669"/>
    <property type="project" value="TreeGrafter"/>
</dbReference>
<gene>
    <name evidence="17" type="primary">107371199</name>
</gene>
<dbReference type="InterPro" id="IPR001245">
    <property type="entry name" value="Ser-Thr/Tyr_kinase_cat_dom"/>
</dbReference>
<evidence type="ECO:0000256" key="1">
    <source>
        <dbReference type="ARBA" id="ARBA00004479"/>
    </source>
</evidence>
<dbReference type="Gene3D" id="3.30.200.20">
    <property type="entry name" value="Phosphorylase Kinase, domain 1"/>
    <property type="match status" value="1"/>
</dbReference>
<dbReference type="GO" id="GO:0005524">
    <property type="term" value="F:ATP binding"/>
    <property type="evidence" value="ECO:0007669"/>
    <property type="project" value="UniProtKB-UniRule"/>
</dbReference>
<dbReference type="GO" id="GO:0046872">
    <property type="term" value="F:metal ion binding"/>
    <property type="evidence" value="ECO:0007669"/>
    <property type="project" value="UniProtKB-KW"/>
</dbReference>
<dbReference type="CDD" id="cd23615">
    <property type="entry name" value="TFP_LU_ECD_ACVR2"/>
    <property type="match status" value="1"/>
</dbReference>
<evidence type="ECO:0000256" key="13">
    <source>
        <dbReference type="ARBA" id="ARBA00023136"/>
    </source>
</evidence>
<keyword evidence="18" id="KW-1185">Reference proteome</keyword>
<feature type="domain" description="Protein kinase" evidence="16">
    <location>
        <begin position="190"/>
        <end position="493"/>
    </location>
</feature>
<dbReference type="PROSITE" id="PS50011">
    <property type="entry name" value="PROTEIN_KINASE_DOM"/>
    <property type="match status" value="1"/>
</dbReference>
<dbReference type="PANTHER" id="PTHR23255:SF98">
    <property type="entry name" value="SERINE_THREONINE-PROTEIN KINASE RECEPTOR"/>
    <property type="match status" value="1"/>
</dbReference>
<keyword evidence="10 15" id="KW-0067">ATP-binding</keyword>
<evidence type="ECO:0000256" key="14">
    <source>
        <dbReference type="ARBA" id="ARBA00023170"/>
    </source>
</evidence>
<keyword evidence="5 15" id="KW-0812">Transmembrane</keyword>
<dbReference type="eggNOG" id="KOG3653">
    <property type="taxonomic scope" value="Eukaryota"/>
</dbReference>
<dbReference type="InterPro" id="IPR045860">
    <property type="entry name" value="Snake_toxin-like_sf"/>
</dbReference>
<dbReference type="InterPro" id="IPR000333">
    <property type="entry name" value="TGFB_receptor"/>
</dbReference>
<keyword evidence="4 15" id="KW-0808">Transferase</keyword>
<dbReference type="GO" id="GO:0048185">
    <property type="term" value="F:activin binding"/>
    <property type="evidence" value="ECO:0007669"/>
    <property type="project" value="TreeGrafter"/>
</dbReference>
<dbReference type="STRING" id="32264.T1JVQ4"/>
<evidence type="ECO:0000313" key="17">
    <source>
        <dbReference type="EnsemblMetazoa" id="tetur02g05430.1"/>
    </source>
</evidence>
<keyword evidence="15" id="KW-0464">Manganese</keyword>
<keyword evidence="13 15" id="KW-0472">Membrane</keyword>
<evidence type="ECO:0000256" key="12">
    <source>
        <dbReference type="ARBA" id="ARBA00022989"/>
    </source>
</evidence>
<keyword evidence="11 15" id="KW-0460">Magnesium</keyword>
<dbReference type="PRINTS" id="PR00653">
    <property type="entry name" value="ACTIVIN2R"/>
</dbReference>
<sequence length="502" mass="57588">MYISPAPPESFAYDPECVILNKACKGDGCLKETVNRCSSSLNDSYSPPYHCYVVWKNTTEGVSIELRGCVSGKDFTCSKSCIERNRSPKNGHFFCCCSTDLCNENFLHLPAEEVNKIELAPTQQTTTSNFDSDFFWISIYIFIPSIIILGIILILSWYQRNKSRAFNEELSNSDESTPINEQSFYRFKNLELDGEQSRGRFGAVWRARLPNESGFLDEKWVAVKIFPAHEKNSWLTEQQVFMLPKFEHKNILPFLGFEKRENDNVPYGIEYWIISEFHELGSLYDYLKSNTIEFSDFLKISEGIACGLAHLHDEIPSTKAGQNKPAIAHRDFKSKNVLLKSDLTPRIADFGLCLVFYPDRPPTDLGQVGTRRYMAPEVLEGAINFYRDAFTRIDIYAFGLVLWELISRCKGEDGTILPDKYMLPFEEEVGLNPTLEDMQRVVCQMKRRPEIKPIWRSYPATSQICETIEECWDQDAEARLSASCVIERISQLMKSKTSLTIE</sequence>
<keyword evidence="12 15" id="KW-1133">Transmembrane helix</keyword>
<evidence type="ECO:0000256" key="4">
    <source>
        <dbReference type="ARBA" id="ARBA00022679"/>
    </source>
</evidence>
<reference evidence="17" key="2">
    <citation type="submission" date="2015-06" db="UniProtKB">
        <authorList>
            <consortium name="EnsemblMetazoa"/>
        </authorList>
    </citation>
    <scope>IDENTIFICATION</scope>
</reference>
<evidence type="ECO:0000256" key="10">
    <source>
        <dbReference type="ARBA" id="ARBA00022840"/>
    </source>
</evidence>
<keyword evidence="14 15" id="KW-0675">Receptor</keyword>
<reference evidence="18" key="1">
    <citation type="submission" date="2011-08" db="EMBL/GenBank/DDBJ databases">
        <authorList>
            <person name="Rombauts S."/>
        </authorList>
    </citation>
    <scope>NUCLEOTIDE SEQUENCE</scope>
    <source>
        <strain evidence="18">London</strain>
    </source>
</reference>
<dbReference type="GO" id="GO:0006950">
    <property type="term" value="P:response to stress"/>
    <property type="evidence" value="ECO:0007669"/>
    <property type="project" value="UniProtKB-ARBA"/>
</dbReference>
<evidence type="ECO:0000256" key="6">
    <source>
        <dbReference type="ARBA" id="ARBA00022723"/>
    </source>
</evidence>
<dbReference type="EMBL" id="CAEY01000796">
    <property type="status" value="NOT_ANNOTATED_CDS"/>
    <property type="molecule type" value="Genomic_DNA"/>
</dbReference>
<evidence type="ECO:0000256" key="5">
    <source>
        <dbReference type="ARBA" id="ARBA00022692"/>
    </source>
</evidence>
<dbReference type="SUPFAM" id="SSF56112">
    <property type="entry name" value="Protein kinase-like (PK-like)"/>
    <property type="match status" value="1"/>
</dbReference>
<protein>
    <recommendedName>
        <fullName evidence="15">Serine/threonine-protein kinase receptor</fullName>
        <ecNumber evidence="15">2.7.11.30</ecNumber>
    </recommendedName>
</protein>
<dbReference type="GO" id="GO:0017002">
    <property type="term" value="F:activin receptor activity"/>
    <property type="evidence" value="ECO:0007669"/>
    <property type="project" value="TreeGrafter"/>
</dbReference>
<organism evidence="17 18">
    <name type="scientific">Tetranychus urticae</name>
    <name type="common">Two-spotted spider mite</name>
    <dbReference type="NCBI Taxonomy" id="32264"/>
    <lineage>
        <taxon>Eukaryota</taxon>
        <taxon>Metazoa</taxon>
        <taxon>Ecdysozoa</taxon>
        <taxon>Arthropoda</taxon>
        <taxon>Chelicerata</taxon>
        <taxon>Arachnida</taxon>
        <taxon>Acari</taxon>
        <taxon>Acariformes</taxon>
        <taxon>Trombidiformes</taxon>
        <taxon>Prostigmata</taxon>
        <taxon>Eleutherengona</taxon>
        <taxon>Raphignathae</taxon>
        <taxon>Tetranychoidea</taxon>
        <taxon>Tetranychidae</taxon>
        <taxon>Tetranychus</taxon>
    </lineage>
</organism>
<evidence type="ECO:0000259" key="16">
    <source>
        <dbReference type="PROSITE" id="PS50011"/>
    </source>
</evidence>
<dbReference type="KEGG" id="tut:107371199"/>
<feature type="transmembrane region" description="Helical" evidence="15">
    <location>
        <begin position="134"/>
        <end position="158"/>
    </location>
</feature>
<name>T1JVQ4_TETUR</name>
<dbReference type="SUPFAM" id="SSF57302">
    <property type="entry name" value="Snake toxin-like"/>
    <property type="match status" value="1"/>
</dbReference>
<evidence type="ECO:0000256" key="7">
    <source>
        <dbReference type="ARBA" id="ARBA00022729"/>
    </source>
</evidence>
<evidence type="ECO:0000256" key="3">
    <source>
        <dbReference type="ARBA" id="ARBA00022527"/>
    </source>
</evidence>
<evidence type="ECO:0000256" key="11">
    <source>
        <dbReference type="ARBA" id="ARBA00022842"/>
    </source>
</evidence>
<keyword evidence="8 15" id="KW-0547">Nucleotide-binding</keyword>
<evidence type="ECO:0000256" key="15">
    <source>
        <dbReference type="RuleBase" id="RU361271"/>
    </source>
</evidence>
<evidence type="ECO:0000256" key="2">
    <source>
        <dbReference type="ARBA" id="ARBA00009605"/>
    </source>
</evidence>
<evidence type="ECO:0000256" key="8">
    <source>
        <dbReference type="ARBA" id="ARBA00022741"/>
    </source>
</evidence>
<dbReference type="OMA" id="CNQNFTW"/>
<comment type="catalytic activity">
    <reaction evidence="15">
        <text>L-threonyl-[receptor-protein] + ATP = O-phospho-L-threonyl-[receptor-protein] + ADP + H(+)</text>
        <dbReference type="Rhea" id="RHEA:44880"/>
        <dbReference type="Rhea" id="RHEA-COMP:11024"/>
        <dbReference type="Rhea" id="RHEA-COMP:11025"/>
        <dbReference type="ChEBI" id="CHEBI:15378"/>
        <dbReference type="ChEBI" id="CHEBI:30013"/>
        <dbReference type="ChEBI" id="CHEBI:30616"/>
        <dbReference type="ChEBI" id="CHEBI:61977"/>
        <dbReference type="ChEBI" id="CHEBI:456216"/>
        <dbReference type="EC" id="2.7.11.30"/>
    </reaction>
</comment>
<comment type="cofactor">
    <cofactor evidence="15">
        <name>Mg(2+)</name>
        <dbReference type="ChEBI" id="CHEBI:18420"/>
    </cofactor>
    <cofactor evidence="15">
        <name>Mn(2+)</name>
        <dbReference type="ChEBI" id="CHEBI:29035"/>
    </cofactor>
</comment>
<dbReference type="GO" id="GO:0048179">
    <property type="term" value="C:activin receptor complex"/>
    <property type="evidence" value="ECO:0007669"/>
    <property type="project" value="TreeGrafter"/>
</dbReference>
<dbReference type="InterPro" id="IPR008271">
    <property type="entry name" value="Ser/Thr_kinase_AS"/>
</dbReference>
<dbReference type="PROSITE" id="PS00108">
    <property type="entry name" value="PROTEIN_KINASE_ST"/>
    <property type="match status" value="1"/>
</dbReference>
<keyword evidence="3 15" id="KW-0723">Serine/threonine-protein kinase</keyword>
<evidence type="ECO:0000256" key="9">
    <source>
        <dbReference type="ARBA" id="ARBA00022777"/>
    </source>
</evidence>
<dbReference type="Pfam" id="PF07714">
    <property type="entry name" value="PK_Tyr_Ser-Thr"/>
    <property type="match status" value="1"/>
</dbReference>
<dbReference type="Proteomes" id="UP000015104">
    <property type="component" value="Unassembled WGS sequence"/>
</dbReference>
<proteinExistence type="inferred from homology"/>
<dbReference type="InterPro" id="IPR011009">
    <property type="entry name" value="Kinase-like_dom_sf"/>
</dbReference>
<dbReference type="Gene3D" id="2.10.60.10">
    <property type="entry name" value="CD59"/>
    <property type="match status" value="1"/>
</dbReference>